<dbReference type="GO" id="GO:0005886">
    <property type="term" value="C:plasma membrane"/>
    <property type="evidence" value="ECO:0007669"/>
    <property type="project" value="TreeGrafter"/>
</dbReference>
<dbReference type="PANTHER" id="PTHR32309">
    <property type="entry name" value="TYROSINE-PROTEIN KINASE"/>
    <property type="match status" value="1"/>
</dbReference>
<accession>A0A4D7C5G3</accession>
<dbReference type="AlphaFoldDB" id="A0A4D7C5G3"/>
<dbReference type="PANTHER" id="PTHR32309:SF13">
    <property type="entry name" value="FERRIC ENTEROBACTIN TRANSPORT PROTEIN FEPE"/>
    <property type="match status" value="1"/>
</dbReference>
<sequence length="92" mass="9763">MQFRIVDPPEVPLKPVAPNRPLLLSGVTLAGLLLGIGIAAAMSHVHTTFITVGNLKNITSLPVLGSVSAILNDQQRAQERLRLGRSPSPFSS</sequence>
<gene>
    <name evidence="2" type="ORF">E6W36_02405</name>
</gene>
<dbReference type="KEGG" id="hgn:E6W36_02405"/>
<evidence type="ECO:0000313" key="3">
    <source>
        <dbReference type="Proteomes" id="UP000298714"/>
    </source>
</evidence>
<keyword evidence="1" id="KW-0472">Membrane</keyword>
<evidence type="ECO:0000313" key="2">
    <source>
        <dbReference type="EMBL" id="QCI78870.1"/>
    </source>
</evidence>
<evidence type="ECO:0000256" key="1">
    <source>
        <dbReference type="SAM" id="Phobius"/>
    </source>
</evidence>
<keyword evidence="3" id="KW-1185">Reference proteome</keyword>
<keyword evidence="1" id="KW-0812">Transmembrane</keyword>
<dbReference type="EMBL" id="CP039704">
    <property type="protein sequence ID" value="QCI78870.1"/>
    <property type="molecule type" value="Genomic_DNA"/>
</dbReference>
<dbReference type="RefSeq" id="WP_222873643.1">
    <property type="nucleotide sequence ID" value="NZ_CP039704.1"/>
</dbReference>
<proteinExistence type="predicted"/>
<dbReference type="Proteomes" id="UP000298714">
    <property type="component" value="Chromosome"/>
</dbReference>
<reference evidence="3" key="1">
    <citation type="submission" date="2019-04" db="EMBL/GenBank/DDBJ databases">
        <title>Complete genome sequence of Sphingomonas sp. W1-2-3.</title>
        <authorList>
            <person name="Im W.T."/>
        </authorList>
    </citation>
    <scope>NUCLEOTIDE SEQUENCE [LARGE SCALE GENOMIC DNA]</scope>
    <source>
        <strain evidence="3">W1-2-3</strain>
    </source>
</reference>
<organism evidence="2 3">
    <name type="scientific">Hankyongella ginsenosidimutans</name>
    <dbReference type="NCBI Taxonomy" id="1763828"/>
    <lineage>
        <taxon>Bacteria</taxon>
        <taxon>Pseudomonadati</taxon>
        <taxon>Pseudomonadota</taxon>
        <taxon>Alphaproteobacteria</taxon>
        <taxon>Sphingomonadales</taxon>
        <taxon>Sphingomonadaceae</taxon>
        <taxon>Hankyongella</taxon>
    </lineage>
</organism>
<protein>
    <recommendedName>
        <fullName evidence="4">Tyrosine kinase G-rich domain-containing protein</fullName>
    </recommendedName>
</protein>
<feature type="transmembrane region" description="Helical" evidence="1">
    <location>
        <begin position="22"/>
        <end position="42"/>
    </location>
</feature>
<evidence type="ECO:0008006" key="4">
    <source>
        <dbReference type="Google" id="ProtNLM"/>
    </source>
</evidence>
<dbReference type="GO" id="GO:0004713">
    <property type="term" value="F:protein tyrosine kinase activity"/>
    <property type="evidence" value="ECO:0007669"/>
    <property type="project" value="TreeGrafter"/>
</dbReference>
<dbReference type="InterPro" id="IPR050445">
    <property type="entry name" value="Bact_polysacc_biosynth/exp"/>
</dbReference>
<name>A0A4D7C5G3_9SPHN</name>
<keyword evidence="1" id="KW-1133">Transmembrane helix</keyword>